<dbReference type="Proteomes" id="UP000078572">
    <property type="component" value="Chromosome 1"/>
</dbReference>
<evidence type="ECO:0000313" key="3">
    <source>
        <dbReference type="EMBL" id="ANJ71907.1"/>
    </source>
</evidence>
<reference evidence="4" key="1">
    <citation type="submission" date="2016-06" db="EMBL/GenBank/DDBJ databases">
        <authorList>
            <person name="Xu Y."/>
            <person name="Nagy A."/>
            <person name="Yan X."/>
            <person name="Kim S.W."/>
            <person name="Haley B."/>
            <person name="Liu N.T."/>
            <person name="Nou X."/>
        </authorList>
    </citation>
    <scope>NUCLEOTIDE SEQUENCE [LARGE SCALE GENOMIC DNA]</scope>
    <source>
        <strain evidence="4">ATCC 49129</strain>
    </source>
</reference>
<dbReference type="OrthoDB" id="9780520at2"/>
<dbReference type="InterPro" id="IPR036291">
    <property type="entry name" value="NAD(P)-bd_dom_sf"/>
</dbReference>
<dbReference type="GO" id="GO:0070402">
    <property type="term" value="F:NADPH binding"/>
    <property type="evidence" value="ECO:0007669"/>
    <property type="project" value="TreeGrafter"/>
</dbReference>
<keyword evidence="1" id="KW-0521">NADP</keyword>
<proteinExistence type="predicted"/>
<dbReference type="SUPFAM" id="SSF50129">
    <property type="entry name" value="GroES-like"/>
    <property type="match status" value="1"/>
</dbReference>
<dbReference type="EMBL" id="CP016022">
    <property type="protein sequence ID" value="ANJ71907.1"/>
    <property type="molecule type" value="Genomic_DNA"/>
</dbReference>
<keyword evidence="4" id="KW-1185">Reference proteome</keyword>
<protein>
    <submittedName>
        <fullName evidence="3">Alcohol dehydrogenase</fullName>
    </submittedName>
</protein>
<dbReference type="GeneID" id="61525421"/>
<sequence>MKAIVRQQYGGPEQLRVTEVPDPVVGLDEVLVRVKAFGINRAEQYFRQGQWGEVAAISGIECAGEVVSDPSSKLLAGQRVFALMGGMGRSRSGSYAELVTVPAGNVVPIRSALSWSALAAIPESYATAWSCLFDNLALRRGDTVLVRGATSALGLAALNLAAYTQAHVVATVRRADRVSVARENGAAVVLIEGDGMSDALRDLAPVGVDAVLDLVGTGTMLESLRLTRRGGRVCVAGFLGGHGPIAQFDPLQHLPSGRHLSFFGSAFVYGTAEYPLTDVPFQRIVDLVEAGELRAEPAQVFAFDDIQRAHCMLDAGTAGGKMVVEGALAA</sequence>
<dbReference type="PANTHER" id="PTHR48106">
    <property type="entry name" value="QUINONE OXIDOREDUCTASE PIG3-RELATED"/>
    <property type="match status" value="1"/>
</dbReference>
<keyword evidence="2" id="KW-0560">Oxidoreductase</keyword>
<dbReference type="GO" id="GO:0016651">
    <property type="term" value="F:oxidoreductase activity, acting on NAD(P)H"/>
    <property type="evidence" value="ECO:0007669"/>
    <property type="project" value="TreeGrafter"/>
</dbReference>
<dbReference type="SMART" id="SM00829">
    <property type="entry name" value="PKS_ER"/>
    <property type="match status" value="1"/>
</dbReference>
<dbReference type="Pfam" id="PF08240">
    <property type="entry name" value="ADH_N"/>
    <property type="match status" value="1"/>
</dbReference>
<dbReference type="Pfam" id="PF00107">
    <property type="entry name" value="ADH_zinc_N"/>
    <property type="match status" value="1"/>
</dbReference>
<dbReference type="RefSeq" id="WP_064802523.1">
    <property type="nucleotide sequence ID" value="NZ_CP016022.1"/>
</dbReference>
<gene>
    <name evidence="3" type="ORF">A9Y76_05250</name>
</gene>
<dbReference type="Gene3D" id="3.90.180.10">
    <property type="entry name" value="Medium-chain alcohol dehydrogenases, catalytic domain"/>
    <property type="match status" value="1"/>
</dbReference>
<evidence type="ECO:0000256" key="2">
    <source>
        <dbReference type="ARBA" id="ARBA00023002"/>
    </source>
</evidence>
<dbReference type="InterPro" id="IPR011032">
    <property type="entry name" value="GroES-like_sf"/>
</dbReference>
<evidence type="ECO:0000313" key="4">
    <source>
        <dbReference type="Proteomes" id="UP000078572"/>
    </source>
</evidence>
<dbReference type="Gene3D" id="3.40.50.720">
    <property type="entry name" value="NAD(P)-binding Rossmann-like Domain"/>
    <property type="match status" value="1"/>
</dbReference>
<name>A0A191ZUZ6_9RALS</name>
<dbReference type="InterPro" id="IPR013149">
    <property type="entry name" value="ADH-like_C"/>
</dbReference>
<dbReference type="InterPro" id="IPR013154">
    <property type="entry name" value="ADH-like_N"/>
</dbReference>
<dbReference type="AlphaFoldDB" id="A0A191ZUZ6"/>
<dbReference type="InterPro" id="IPR020843">
    <property type="entry name" value="ER"/>
</dbReference>
<dbReference type="SUPFAM" id="SSF51735">
    <property type="entry name" value="NAD(P)-binding Rossmann-fold domains"/>
    <property type="match status" value="1"/>
</dbReference>
<accession>A0A191ZUZ6</accession>
<dbReference type="PANTHER" id="PTHR48106:SF18">
    <property type="entry name" value="QUINONE OXIDOREDUCTASE PIG3"/>
    <property type="match status" value="1"/>
</dbReference>
<evidence type="ECO:0000256" key="1">
    <source>
        <dbReference type="ARBA" id="ARBA00022857"/>
    </source>
</evidence>
<organism evidence="3 4">
    <name type="scientific">Ralstonia insidiosa</name>
    <dbReference type="NCBI Taxonomy" id="190721"/>
    <lineage>
        <taxon>Bacteria</taxon>
        <taxon>Pseudomonadati</taxon>
        <taxon>Pseudomonadota</taxon>
        <taxon>Betaproteobacteria</taxon>
        <taxon>Burkholderiales</taxon>
        <taxon>Burkholderiaceae</taxon>
        <taxon>Ralstonia</taxon>
    </lineage>
</organism>
<dbReference type="STRING" id="190721.ACS15_1138"/>